<name>A0A6A4GVX9_9AGAR</name>
<sequence>DLQEILQNPDSEEAKEALDDLREYQEAKFKGARASAKANDNDIIKTWGKIATTVR</sequence>
<evidence type="ECO:0000313" key="1">
    <source>
        <dbReference type="EMBL" id="KAE9389573.1"/>
    </source>
</evidence>
<reference evidence="1" key="1">
    <citation type="journal article" date="2019" name="Environ. Microbiol.">
        <title>Fungal ecological strategies reflected in gene transcription - a case study of two litter decomposers.</title>
        <authorList>
            <person name="Barbi F."/>
            <person name="Kohler A."/>
            <person name="Barry K."/>
            <person name="Baskaran P."/>
            <person name="Daum C."/>
            <person name="Fauchery L."/>
            <person name="Ihrmark K."/>
            <person name="Kuo A."/>
            <person name="LaButti K."/>
            <person name="Lipzen A."/>
            <person name="Morin E."/>
            <person name="Grigoriev I.V."/>
            <person name="Henrissat B."/>
            <person name="Lindahl B."/>
            <person name="Martin F."/>
        </authorList>
    </citation>
    <scope>NUCLEOTIDE SEQUENCE</scope>
    <source>
        <strain evidence="1">JB14</strain>
    </source>
</reference>
<accession>A0A6A4GVX9</accession>
<dbReference type="AlphaFoldDB" id="A0A6A4GVX9"/>
<dbReference type="EMBL" id="ML769690">
    <property type="protein sequence ID" value="KAE9389573.1"/>
    <property type="molecule type" value="Genomic_DNA"/>
</dbReference>
<gene>
    <name evidence="1" type="ORF">BT96DRAFT_834693</name>
</gene>
<proteinExistence type="predicted"/>
<feature type="non-terminal residue" evidence="1">
    <location>
        <position position="1"/>
    </location>
</feature>
<evidence type="ECO:0000313" key="2">
    <source>
        <dbReference type="Proteomes" id="UP000799118"/>
    </source>
</evidence>
<protein>
    <submittedName>
        <fullName evidence="1">Uncharacterized protein</fullName>
    </submittedName>
</protein>
<organism evidence="1 2">
    <name type="scientific">Gymnopus androsaceus JB14</name>
    <dbReference type="NCBI Taxonomy" id="1447944"/>
    <lineage>
        <taxon>Eukaryota</taxon>
        <taxon>Fungi</taxon>
        <taxon>Dikarya</taxon>
        <taxon>Basidiomycota</taxon>
        <taxon>Agaricomycotina</taxon>
        <taxon>Agaricomycetes</taxon>
        <taxon>Agaricomycetidae</taxon>
        <taxon>Agaricales</taxon>
        <taxon>Marasmiineae</taxon>
        <taxon>Omphalotaceae</taxon>
        <taxon>Gymnopus</taxon>
    </lineage>
</organism>
<keyword evidence="2" id="KW-1185">Reference proteome</keyword>
<dbReference type="Proteomes" id="UP000799118">
    <property type="component" value="Unassembled WGS sequence"/>
</dbReference>